<evidence type="ECO:0000313" key="1">
    <source>
        <dbReference type="EMBL" id="DAE14613.1"/>
    </source>
</evidence>
<dbReference type="EMBL" id="BK015589">
    <property type="protein sequence ID" value="DAE14613.1"/>
    <property type="molecule type" value="Genomic_DNA"/>
</dbReference>
<protein>
    <submittedName>
        <fullName evidence="1">Uncharacterized protein</fullName>
    </submittedName>
</protein>
<name>A0A8S5Q7B5_9CAUD</name>
<reference evidence="1" key="1">
    <citation type="journal article" date="2021" name="Proc. Natl. Acad. Sci. U.S.A.">
        <title>A Catalog of Tens of Thousands of Viruses from Human Metagenomes Reveals Hidden Associations with Chronic Diseases.</title>
        <authorList>
            <person name="Tisza M.J."/>
            <person name="Buck C.B."/>
        </authorList>
    </citation>
    <scope>NUCLEOTIDE SEQUENCE</scope>
    <source>
        <strain evidence="1">CtTRu92</strain>
    </source>
</reference>
<accession>A0A8S5Q7B5</accession>
<sequence length="34" mass="4098">MNFIFNRYNLLSSNYFTFCKIYILNVSIICNKLS</sequence>
<organism evidence="1">
    <name type="scientific">Myoviridae sp. ctTRu92</name>
    <dbReference type="NCBI Taxonomy" id="2825111"/>
    <lineage>
        <taxon>Viruses</taxon>
        <taxon>Duplodnaviria</taxon>
        <taxon>Heunggongvirae</taxon>
        <taxon>Uroviricota</taxon>
        <taxon>Caudoviricetes</taxon>
    </lineage>
</organism>
<proteinExistence type="predicted"/>